<dbReference type="EMBL" id="JAODUO010000237">
    <property type="protein sequence ID" value="KAK2185416.1"/>
    <property type="molecule type" value="Genomic_DNA"/>
</dbReference>
<dbReference type="Proteomes" id="UP001209878">
    <property type="component" value="Unassembled WGS sequence"/>
</dbReference>
<dbReference type="AlphaFoldDB" id="A0AAD9NZL8"/>
<feature type="region of interest" description="Disordered" evidence="1">
    <location>
        <begin position="45"/>
        <end position="73"/>
    </location>
</feature>
<sequence length="119" mass="12785">MSASTDLVAAKKKLAESLGDTMIHLHNQFLLAILTKCHSVGAGVVPSHSSTGHSHNGSTGKPFKKTKGKKLSTQQPKVIYQQRFLPANPLSQAPEIQPHTPEPEERGLVSRAVSRALSL</sequence>
<reference evidence="2" key="1">
    <citation type="journal article" date="2023" name="Mol. Biol. Evol.">
        <title>Third-Generation Sequencing Reveals the Adaptive Role of the Epigenome in Three Deep-Sea Polychaetes.</title>
        <authorList>
            <person name="Perez M."/>
            <person name="Aroh O."/>
            <person name="Sun Y."/>
            <person name="Lan Y."/>
            <person name="Juniper S.K."/>
            <person name="Young C.R."/>
            <person name="Angers B."/>
            <person name="Qian P.Y."/>
        </authorList>
    </citation>
    <scope>NUCLEOTIDE SEQUENCE</scope>
    <source>
        <strain evidence="2">R07B-5</strain>
    </source>
</reference>
<accession>A0AAD9NZL8</accession>
<evidence type="ECO:0000313" key="3">
    <source>
        <dbReference type="Proteomes" id="UP001209878"/>
    </source>
</evidence>
<name>A0AAD9NZL8_RIDPI</name>
<evidence type="ECO:0000256" key="1">
    <source>
        <dbReference type="SAM" id="MobiDB-lite"/>
    </source>
</evidence>
<protein>
    <submittedName>
        <fullName evidence="2">Uncharacterized protein</fullName>
    </submittedName>
</protein>
<feature type="region of interest" description="Disordered" evidence="1">
    <location>
        <begin position="89"/>
        <end position="119"/>
    </location>
</feature>
<feature type="compositionally biased region" description="Low complexity" evidence="1">
    <location>
        <begin position="47"/>
        <end position="61"/>
    </location>
</feature>
<comment type="caution">
    <text evidence="2">The sequence shown here is derived from an EMBL/GenBank/DDBJ whole genome shotgun (WGS) entry which is preliminary data.</text>
</comment>
<evidence type="ECO:0000313" key="2">
    <source>
        <dbReference type="EMBL" id="KAK2185416.1"/>
    </source>
</evidence>
<gene>
    <name evidence="2" type="ORF">NP493_237g01068</name>
</gene>
<proteinExistence type="predicted"/>
<organism evidence="2 3">
    <name type="scientific">Ridgeia piscesae</name>
    <name type="common">Tubeworm</name>
    <dbReference type="NCBI Taxonomy" id="27915"/>
    <lineage>
        <taxon>Eukaryota</taxon>
        <taxon>Metazoa</taxon>
        <taxon>Spiralia</taxon>
        <taxon>Lophotrochozoa</taxon>
        <taxon>Annelida</taxon>
        <taxon>Polychaeta</taxon>
        <taxon>Sedentaria</taxon>
        <taxon>Canalipalpata</taxon>
        <taxon>Sabellida</taxon>
        <taxon>Siboglinidae</taxon>
        <taxon>Ridgeia</taxon>
    </lineage>
</organism>
<keyword evidence="3" id="KW-1185">Reference proteome</keyword>